<name>A0A1I1WZZ5_9RHOB</name>
<reference evidence="2 3" key="1">
    <citation type="submission" date="2016-10" db="EMBL/GenBank/DDBJ databases">
        <authorList>
            <person name="Varghese N."/>
            <person name="Submissions S."/>
        </authorList>
    </citation>
    <scope>NUCLEOTIDE SEQUENCE [LARGE SCALE GENOMIC DNA]</scope>
    <source>
        <strain evidence="3">YIM D21,KCTC 23444,ACCC 10710</strain>
    </source>
</reference>
<evidence type="ECO:0000259" key="1">
    <source>
        <dbReference type="Pfam" id="PF04366"/>
    </source>
</evidence>
<evidence type="ECO:0000313" key="2">
    <source>
        <dbReference type="EMBL" id="SFE00677.1"/>
    </source>
</evidence>
<gene>
    <name evidence="2" type="ORF">SAMN04515678_105176</name>
</gene>
<organism evidence="2 3">
    <name type="scientific">Roseivivax sediminis</name>
    <dbReference type="NCBI Taxonomy" id="936889"/>
    <lineage>
        <taxon>Bacteria</taxon>
        <taxon>Pseudomonadati</taxon>
        <taxon>Pseudomonadota</taxon>
        <taxon>Alphaproteobacteria</taxon>
        <taxon>Rhodobacterales</taxon>
        <taxon>Roseobacteraceae</taxon>
        <taxon>Roseivivax</taxon>
    </lineage>
</organism>
<dbReference type="PROSITE" id="PS51257">
    <property type="entry name" value="PROKAR_LIPOPROTEIN"/>
    <property type="match status" value="1"/>
</dbReference>
<dbReference type="Pfam" id="PF04366">
    <property type="entry name" value="Ysc84"/>
    <property type="match status" value="1"/>
</dbReference>
<feature type="domain" description="Ysc84 actin-binding" evidence="1">
    <location>
        <begin position="97"/>
        <end position="179"/>
    </location>
</feature>
<evidence type="ECO:0000313" key="3">
    <source>
        <dbReference type="Proteomes" id="UP000325289"/>
    </source>
</evidence>
<keyword evidence="3" id="KW-1185">Reference proteome</keyword>
<dbReference type="EMBL" id="FOMS01000005">
    <property type="protein sequence ID" value="SFE00677.1"/>
    <property type="molecule type" value="Genomic_DNA"/>
</dbReference>
<proteinExistence type="predicted"/>
<dbReference type="InterPro" id="IPR007461">
    <property type="entry name" value="Ysc84_actin-binding"/>
</dbReference>
<dbReference type="AlphaFoldDB" id="A0A1I1WZZ5"/>
<dbReference type="OrthoDB" id="7847492at2"/>
<sequence length="184" mass="19404">MMDFTRRGLLLGLGAVGLAACNNAVGSRGPERIDARVDATLRALYQQYPGTTQLREKASGILVMPLVTEAGLGLGGAYGRGALRVNDATVDYYSTTRASAGLQIGAQQYAHVLFFMTEDALQNFRRSPGWTAGANVEYAIPEGGETLTAETLTSTSPVIAVIFGQSGLRAGATVEGTKYSRIIP</sequence>
<protein>
    <submittedName>
        <fullName evidence="2">Las17-binding protein actin regulator</fullName>
    </submittedName>
</protein>
<accession>A0A1I1WZZ5</accession>
<dbReference type="Proteomes" id="UP000325289">
    <property type="component" value="Unassembled WGS sequence"/>
</dbReference>